<sequence>MRVTNSMLSQNVIWNINKNLTYMNELNIQMATGKKIQKPSDDPVCTAKSLEYRTYISQIEQYEKNAEDALGWMKVTEQALDGIEDVIGRTRELTVQASSESLSESDYEVIAIEIEQLEAQLIEIGNYSYAGRYVFGGYGTNTLPFEVIDTPVGDEIMYKDSYLSLGGPYAGSVEDDEILAFYSANEDKILTEDDKNQDIMYNIGRSSEVDVNVEGYEIFGDDEKGIFGTFQKIEMALAGETEYKVVNDSVSPPVVETYELELTELLEDLDENLNQVLAVRADLGAKMSYVELTQNRLSDEYVTYTGLMSMNEDVDMAEVAMELASAQSVYEASLAAGSKIILPSLADFIT</sequence>
<dbReference type="InterPro" id="IPR001492">
    <property type="entry name" value="Flagellin"/>
</dbReference>
<dbReference type="Proteomes" id="UP000216024">
    <property type="component" value="Unassembled WGS sequence"/>
</dbReference>
<dbReference type="OrthoDB" id="9758307at2"/>
<accession>A0A267MKK2</accession>
<dbReference type="NCBIfam" id="TIGR02550">
    <property type="entry name" value="flagell_flgL"/>
    <property type="match status" value="1"/>
</dbReference>
<evidence type="ECO:0000256" key="1">
    <source>
        <dbReference type="ARBA" id="ARBA00004365"/>
    </source>
</evidence>
<organism evidence="6 7">
    <name type="scientific">Anaeromicrobium sediminis</name>
    <dbReference type="NCBI Taxonomy" id="1478221"/>
    <lineage>
        <taxon>Bacteria</taxon>
        <taxon>Bacillati</taxon>
        <taxon>Bacillota</taxon>
        <taxon>Clostridia</taxon>
        <taxon>Peptostreptococcales</taxon>
        <taxon>Thermotaleaceae</taxon>
        <taxon>Anaeromicrobium</taxon>
    </lineage>
</organism>
<keyword evidence="7" id="KW-1185">Reference proteome</keyword>
<dbReference type="Pfam" id="PF00700">
    <property type="entry name" value="Flagellin_C"/>
    <property type="match status" value="1"/>
</dbReference>
<feature type="domain" description="Flagellin N-terminal" evidence="4">
    <location>
        <begin position="5"/>
        <end position="139"/>
    </location>
</feature>
<dbReference type="SUPFAM" id="SSF64518">
    <property type="entry name" value="Phase 1 flagellin"/>
    <property type="match status" value="1"/>
</dbReference>
<comment type="similarity">
    <text evidence="2">Belongs to the bacterial flagellin family.</text>
</comment>
<comment type="caution">
    <text evidence="6">The sequence shown here is derived from an EMBL/GenBank/DDBJ whole genome shotgun (WGS) entry which is preliminary data.</text>
</comment>
<dbReference type="EMBL" id="NIBG01000004">
    <property type="protein sequence ID" value="PAB60121.1"/>
    <property type="molecule type" value="Genomic_DNA"/>
</dbReference>
<protein>
    <submittedName>
        <fullName evidence="6">Flagellar hook-associated protein 3</fullName>
    </submittedName>
</protein>
<dbReference type="PANTHER" id="PTHR42792:SF1">
    <property type="entry name" value="FLAGELLAR HOOK-ASSOCIATED PROTEIN 3"/>
    <property type="match status" value="1"/>
</dbReference>
<dbReference type="Gene3D" id="1.20.1330.10">
    <property type="entry name" value="f41 fragment of flagellin, N-terminal domain"/>
    <property type="match status" value="1"/>
</dbReference>
<evidence type="ECO:0000256" key="2">
    <source>
        <dbReference type="ARBA" id="ARBA00005709"/>
    </source>
</evidence>
<dbReference type="InterPro" id="IPR046358">
    <property type="entry name" value="Flagellin_C"/>
</dbReference>
<evidence type="ECO:0000256" key="3">
    <source>
        <dbReference type="ARBA" id="ARBA00023143"/>
    </source>
</evidence>
<keyword evidence="6" id="KW-0282">Flagellum</keyword>
<dbReference type="RefSeq" id="WP_095132376.1">
    <property type="nucleotide sequence ID" value="NZ_NIBG01000004.1"/>
</dbReference>
<dbReference type="Pfam" id="PF00669">
    <property type="entry name" value="Flagellin_N"/>
    <property type="match status" value="1"/>
</dbReference>
<feature type="domain" description="Flagellin C-terminal" evidence="5">
    <location>
        <begin position="268"/>
        <end position="339"/>
    </location>
</feature>
<evidence type="ECO:0000259" key="4">
    <source>
        <dbReference type="Pfam" id="PF00669"/>
    </source>
</evidence>
<keyword evidence="6" id="KW-0969">Cilium</keyword>
<reference evidence="6 7" key="1">
    <citation type="submission" date="2017-06" db="EMBL/GenBank/DDBJ databases">
        <title>Draft genome sequence of anaerobic fermentative bacterium Anaeromicrobium sediminis DY2726D isolated from West Pacific Ocean sediments.</title>
        <authorList>
            <person name="Zeng X."/>
        </authorList>
    </citation>
    <scope>NUCLEOTIDE SEQUENCE [LARGE SCALE GENOMIC DNA]</scope>
    <source>
        <strain evidence="6 7">DY2726D</strain>
    </source>
</reference>
<dbReference type="InterPro" id="IPR001029">
    <property type="entry name" value="Flagellin_N"/>
</dbReference>
<keyword evidence="6" id="KW-0966">Cell projection</keyword>
<evidence type="ECO:0000313" key="6">
    <source>
        <dbReference type="EMBL" id="PAB60121.1"/>
    </source>
</evidence>
<evidence type="ECO:0000259" key="5">
    <source>
        <dbReference type="Pfam" id="PF00700"/>
    </source>
</evidence>
<dbReference type="GO" id="GO:0005198">
    <property type="term" value="F:structural molecule activity"/>
    <property type="evidence" value="ECO:0007669"/>
    <property type="project" value="InterPro"/>
</dbReference>
<dbReference type="AlphaFoldDB" id="A0A267MKK2"/>
<evidence type="ECO:0000313" key="7">
    <source>
        <dbReference type="Proteomes" id="UP000216024"/>
    </source>
</evidence>
<comment type="subcellular location">
    <subcellularLocation>
        <location evidence="1">Bacterial flagellum</location>
    </subcellularLocation>
</comment>
<dbReference type="GO" id="GO:0009424">
    <property type="term" value="C:bacterial-type flagellum hook"/>
    <property type="evidence" value="ECO:0007669"/>
    <property type="project" value="InterPro"/>
</dbReference>
<proteinExistence type="inferred from homology"/>
<dbReference type="InterPro" id="IPR013384">
    <property type="entry name" value="Flagell_FlgL"/>
</dbReference>
<name>A0A267MKK2_9FIRM</name>
<dbReference type="GO" id="GO:0071973">
    <property type="term" value="P:bacterial-type flagellum-dependent cell motility"/>
    <property type="evidence" value="ECO:0007669"/>
    <property type="project" value="InterPro"/>
</dbReference>
<dbReference type="PANTHER" id="PTHR42792">
    <property type="entry name" value="FLAGELLIN"/>
    <property type="match status" value="1"/>
</dbReference>
<keyword evidence="3" id="KW-0975">Bacterial flagellum</keyword>
<gene>
    <name evidence="6" type="primary">flgL</name>
    <name evidence="6" type="ORF">CCE28_07050</name>
</gene>